<feature type="domain" description="HTH crp-type" evidence="4">
    <location>
        <begin position="153"/>
        <end position="222"/>
    </location>
</feature>
<evidence type="ECO:0000313" key="5">
    <source>
        <dbReference type="EMBL" id="KAE9636365.1"/>
    </source>
</evidence>
<evidence type="ECO:0000313" key="6">
    <source>
        <dbReference type="Proteomes" id="UP000483018"/>
    </source>
</evidence>
<dbReference type="Gene3D" id="2.60.120.10">
    <property type="entry name" value="Jelly Rolls"/>
    <property type="match status" value="1"/>
</dbReference>
<keyword evidence="6" id="KW-1185">Reference proteome</keyword>
<reference evidence="5 6" key="1">
    <citation type="submission" date="2019-12" db="EMBL/GenBank/DDBJ databases">
        <title>Defluviitalea raffinosedens, isolated from a biogas fermenter, genome sequencing and characterization.</title>
        <authorList>
            <person name="Rettenmaier R."/>
            <person name="Schneider M."/>
            <person name="Neuhaus K."/>
            <person name="Liebl W."/>
            <person name="Zverlov V."/>
        </authorList>
    </citation>
    <scope>NUCLEOTIDE SEQUENCE [LARGE SCALE GENOMIC DNA]</scope>
    <source>
        <strain evidence="5 6">249c-K6</strain>
    </source>
</reference>
<dbReference type="Pfam" id="PF13545">
    <property type="entry name" value="HTH_Crp_2"/>
    <property type="match status" value="1"/>
</dbReference>
<evidence type="ECO:0000256" key="2">
    <source>
        <dbReference type="ARBA" id="ARBA00023125"/>
    </source>
</evidence>
<accession>A0A7C8HFZ0</accession>
<gene>
    <name evidence="5" type="ORF">GND95_03820</name>
</gene>
<comment type="caution">
    <text evidence="5">The sequence shown here is derived from an EMBL/GenBank/DDBJ whole genome shotgun (WGS) entry which is preliminary data.</text>
</comment>
<keyword evidence="3" id="KW-0804">Transcription</keyword>
<keyword evidence="1" id="KW-0805">Transcription regulation</keyword>
<dbReference type="GO" id="GO:0003677">
    <property type="term" value="F:DNA binding"/>
    <property type="evidence" value="ECO:0007669"/>
    <property type="project" value="UniProtKB-KW"/>
</dbReference>
<dbReference type="Proteomes" id="UP000483018">
    <property type="component" value="Unassembled WGS sequence"/>
</dbReference>
<dbReference type="PROSITE" id="PS51063">
    <property type="entry name" value="HTH_CRP_2"/>
    <property type="match status" value="1"/>
</dbReference>
<dbReference type="InterPro" id="IPR000595">
    <property type="entry name" value="cNMP-bd_dom"/>
</dbReference>
<dbReference type="PRINTS" id="PR00034">
    <property type="entry name" value="HTHCRP"/>
</dbReference>
<protein>
    <submittedName>
        <fullName evidence="5">Helix-turn-helix domain-containing protein</fullName>
    </submittedName>
</protein>
<proteinExistence type="predicted"/>
<dbReference type="InterPro" id="IPR036390">
    <property type="entry name" value="WH_DNA-bd_sf"/>
</dbReference>
<sequence>MEKLVALQKKLKDPEKEYLEQYLKNAPMWLLESFQIVHMGKDHVFIREKTEVDMVYILVEGIVKAIDYRIFGIVYNYMWFYPVKTFGSMEILLELQNYMTTLKTVTPCTMLAVLKDKFATWMRNDINTLLLESKSMGSYLLEQSRKERLFLFFQGVDRVILLFIHLYEKMAQNNKCILKLTRQDIADQSGLSIKTINRAVKKLEEEGYISREGNKILILESQYKKMQEYIIHKAEA</sequence>
<dbReference type="SUPFAM" id="SSF51206">
    <property type="entry name" value="cAMP-binding domain-like"/>
    <property type="match status" value="1"/>
</dbReference>
<evidence type="ECO:0000256" key="3">
    <source>
        <dbReference type="ARBA" id="ARBA00023163"/>
    </source>
</evidence>
<keyword evidence="2" id="KW-0238">DNA-binding</keyword>
<dbReference type="EMBL" id="WSLF01000002">
    <property type="protein sequence ID" value="KAE9636365.1"/>
    <property type="molecule type" value="Genomic_DNA"/>
</dbReference>
<organism evidence="5 6">
    <name type="scientific">Defluviitalea raffinosedens</name>
    <dbReference type="NCBI Taxonomy" id="1450156"/>
    <lineage>
        <taxon>Bacteria</taxon>
        <taxon>Bacillati</taxon>
        <taxon>Bacillota</taxon>
        <taxon>Clostridia</taxon>
        <taxon>Lachnospirales</taxon>
        <taxon>Defluviitaleaceae</taxon>
        <taxon>Defluviitalea</taxon>
    </lineage>
</organism>
<dbReference type="InterPro" id="IPR036388">
    <property type="entry name" value="WH-like_DNA-bd_sf"/>
</dbReference>
<dbReference type="SMART" id="SM00419">
    <property type="entry name" value="HTH_CRP"/>
    <property type="match status" value="1"/>
</dbReference>
<dbReference type="AlphaFoldDB" id="A0A7C8HFZ0"/>
<evidence type="ECO:0000256" key="1">
    <source>
        <dbReference type="ARBA" id="ARBA00023015"/>
    </source>
</evidence>
<evidence type="ECO:0000259" key="4">
    <source>
        <dbReference type="PROSITE" id="PS51063"/>
    </source>
</evidence>
<dbReference type="InterPro" id="IPR012318">
    <property type="entry name" value="HTH_CRP"/>
</dbReference>
<dbReference type="InterPro" id="IPR018490">
    <property type="entry name" value="cNMP-bd_dom_sf"/>
</dbReference>
<dbReference type="GO" id="GO:0006355">
    <property type="term" value="P:regulation of DNA-templated transcription"/>
    <property type="evidence" value="ECO:0007669"/>
    <property type="project" value="InterPro"/>
</dbReference>
<dbReference type="InterPro" id="IPR014710">
    <property type="entry name" value="RmlC-like_jellyroll"/>
</dbReference>
<dbReference type="SUPFAM" id="SSF46785">
    <property type="entry name" value="Winged helix' DNA-binding domain"/>
    <property type="match status" value="1"/>
</dbReference>
<dbReference type="CDD" id="cd00038">
    <property type="entry name" value="CAP_ED"/>
    <property type="match status" value="1"/>
</dbReference>
<dbReference type="OrthoDB" id="3194797at2"/>
<dbReference type="CDD" id="cd00092">
    <property type="entry name" value="HTH_CRP"/>
    <property type="match status" value="1"/>
</dbReference>
<dbReference type="Gene3D" id="1.10.10.10">
    <property type="entry name" value="Winged helix-like DNA-binding domain superfamily/Winged helix DNA-binding domain"/>
    <property type="match status" value="1"/>
</dbReference>
<name>A0A7C8HFZ0_9FIRM</name>